<dbReference type="Pfam" id="PF08402">
    <property type="entry name" value="TOBE_2"/>
    <property type="match status" value="1"/>
</dbReference>
<feature type="domain" description="ABC transporter" evidence="5">
    <location>
        <begin position="36"/>
        <end position="272"/>
    </location>
</feature>
<dbReference type="SUPFAM" id="SSF50331">
    <property type="entry name" value="MOP-like"/>
    <property type="match status" value="1"/>
</dbReference>
<dbReference type="PANTHER" id="PTHR43875:SF1">
    <property type="entry name" value="OSMOPROTECTIVE COMPOUNDS UPTAKE ATP-BINDING PROTEIN GGTA"/>
    <property type="match status" value="1"/>
</dbReference>
<dbReference type="Gene3D" id="2.40.50.140">
    <property type="entry name" value="Nucleic acid-binding proteins"/>
    <property type="match status" value="1"/>
</dbReference>
<dbReference type="RefSeq" id="WP_256970336.1">
    <property type="nucleotide sequence ID" value="NZ_FWFF01000017.1"/>
</dbReference>
<proteinExistence type="predicted"/>
<evidence type="ECO:0000313" key="6">
    <source>
        <dbReference type="EMBL" id="SLM99195.1"/>
    </source>
</evidence>
<dbReference type="GO" id="GO:0055052">
    <property type="term" value="C:ATP-binding cassette (ABC) transporter complex, substrate-binding subunit-containing"/>
    <property type="evidence" value="ECO:0007669"/>
    <property type="project" value="TreeGrafter"/>
</dbReference>
<evidence type="ECO:0000313" key="7">
    <source>
        <dbReference type="Proteomes" id="UP000196581"/>
    </source>
</evidence>
<evidence type="ECO:0000256" key="2">
    <source>
        <dbReference type="ARBA" id="ARBA00022741"/>
    </source>
</evidence>
<dbReference type="Pfam" id="PF00005">
    <property type="entry name" value="ABC_tran"/>
    <property type="match status" value="1"/>
</dbReference>
<dbReference type="InterPro" id="IPR003593">
    <property type="entry name" value="AAA+_ATPase"/>
</dbReference>
<keyword evidence="2" id="KW-0547">Nucleotide-binding</keyword>
<reference evidence="7" key="1">
    <citation type="submission" date="2017-02" db="EMBL/GenBank/DDBJ databases">
        <authorList>
            <person name="Dridi B."/>
        </authorList>
    </citation>
    <scope>NUCLEOTIDE SEQUENCE [LARGE SCALE GENOMIC DNA]</scope>
    <source>
        <strain evidence="7">B Co 03.10</strain>
    </source>
</reference>
<accession>A0A1X6XIR5</accession>
<dbReference type="PROSITE" id="PS00211">
    <property type="entry name" value="ABC_TRANSPORTER_1"/>
    <property type="match status" value="1"/>
</dbReference>
<dbReference type="InterPro" id="IPR008995">
    <property type="entry name" value="Mo/tungstate-bd_C_term_dom"/>
</dbReference>
<dbReference type="InterPro" id="IPR012340">
    <property type="entry name" value="NA-bd_OB-fold"/>
</dbReference>
<protein>
    <submittedName>
        <fullName evidence="6">Glycerol-3-phosphate ABC transporter, ATP-binding protein UgpC (TC 3.A.1.1.3)</fullName>
    </submittedName>
</protein>
<dbReference type="InterPro" id="IPR015855">
    <property type="entry name" value="ABC_transpr_MalK-like"/>
</dbReference>
<dbReference type="Gene3D" id="3.40.50.300">
    <property type="entry name" value="P-loop containing nucleotide triphosphate hydrolases"/>
    <property type="match status" value="1"/>
</dbReference>
<evidence type="ECO:0000259" key="5">
    <source>
        <dbReference type="PROSITE" id="PS50893"/>
    </source>
</evidence>
<evidence type="ECO:0000256" key="3">
    <source>
        <dbReference type="ARBA" id="ARBA00022840"/>
    </source>
</evidence>
<dbReference type="GO" id="GO:0005524">
    <property type="term" value="F:ATP binding"/>
    <property type="evidence" value="ECO:0007669"/>
    <property type="project" value="UniProtKB-KW"/>
</dbReference>
<feature type="region of interest" description="Disordered" evidence="4">
    <location>
        <begin position="17"/>
        <end position="48"/>
    </location>
</feature>
<dbReference type="GO" id="GO:0140359">
    <property type="term" value="F:ABC-type transporter activity"/>
    <property type="evidence" value="ECO:0007669"/>
    <property type="project" value="InterPro"/>
</dbReference>
<dbReference type="Proteomes" id="UP000196581">
    <property type="component" value="Unassembled WGS sequence"/>
</dbReference>
<sequence>MGAVSFKDVTLRYAGTGRRRRRRAARGGAEVAGTAAESTGATGTGAQSASAAERPALAGLDLEIADGEFLVLVGPSGSGKSTALRILAGLEQPTSGAVLIDGEDITGVDPAERDVAMVFQTYALYPHKTVEQNMSFALQLAKVPREEISRRVRRAAEQLGLTELLDRRPRQLSGGQRQRVAMGRAIVREPTVFLMDEPLSNLDARLRVQTRAQIAELQNRLGTTTVYVTHDQSEAMTLGDRVAVLHEGVLHQVAPPRELYDRPADIFVAGFIGSPAMNLLTITDDEFDRLAPGGTRGGTRADDVVFGVRPEHLVITPDDAGLLLHIDHVEEFGAEAYAHGRLVDSAHTERVITRLRTDDRPALGETVRVVADPERIHTFDRATGQRIEANVTVSASAV</sequence>
<dbReference type="GO" id="GO:0008643">
    <property type="term" value="P:carbohydrate transport"/>
    <property type="evidence" value="ECO:0007669"/>
    <property type="project" value="InterPro"/>
</dbReference>
<dbReference type="InterPro" id="IPR047641">
    <property type="entry name" value="ABC_transpr_MalK/UgpC-like"/>
</dbReference>
<dbReference type="PANTHER" id="PTHR43875">
    <property type="entry name" value="MALTODEXTRIN IMPORT ATP-BINDING PROTEIN MSMX"/>
    <property type="match status" value="1"/>
</dbReference>
<dbReference type="InterPro" id="IPR003439">
    <property type="entry name" value="ABC_transporter-like_ATP-bd"/>
</dbReference>
<dbReference type="InterPro" id="IPR013611">
    <property type="entry name" value="Transp-assoc_OB_typ2"/>
</dbReference>
<name>A0A1X6XIR5_9MICO</name>
<feature type="compositionally biased region" description="Low complexity" evidence="4">
    <location>
        <begin position="26"/>
        <end position="48"/>
    </location>
</feature>
<dbReference type="AlphaFoldDB" id="A0A1X6XIR5"/>
<evidence type="ECO:0000256" key="4">
    <source>
        <dbReference type="SAM" id="MobiDB-lite"/>
    </source>
</evidence>
<dbReference type="InterPro" id="IPR027417">
    <property type="entry name" value="P-loop_NTPase"/>
</dbReference>
<dbReference type="NCBIfam" id="NF008653">
    <property type="entry name" value="PRK11650.1"/>
    <property type="match status" value="1"/>
</dbReference>
<dbReference type="GO" id="GO:0016887">
    <property type="term" value="F:ATP hydrolysis activity"/>
    <property type="evidence" value="ECO:0007669"/>
    <property type="project" value="InterPro"/>
</dbReference>
<dbReference type="FunFam" id="3.40.50.300:FF:000042">
    <property type="entry name" value="Maltose/maltodextrin ABC transporter, ATP-binding protein"/>
    <property type="match status" value="1"/>
</dbReference>
<keyword evidence="3 6" id="KW-0067">ATP-binding</keyword>
<evidence type="ECO:0000256" key="1">
    <source>
        <dbReference type="ARBA" id="ARBA00022448"/>
    </source>
</evidence>
<dbReference type="SMART" id="SM00382">
    <property type="entry name" value="AAA"/>
    <property type="match status" value="1"/>
</dbReference>
<dbReference type="InterPro" id="IPR017871">
    <property type="entry name" value="ABC_transporter-like_CS"/>
</dbReference>
<keyword evidence="1" id="KW-0813">Transport</keyword>
<dbReference type="Gene3D" id="2.40.50.100">
    <property type="match status" value="1"/>
</dbReference>
<dbReference type="CDD" id="cd03301">
    <property type="entry name" value="ABC_MalK_N"/>
    <property type="match status" value="1"/>
</dbReference>
<keyword evidence="7" id="KW-1185">Reference proteome</keyword>
<organism evidence="6 7">
    <name type="scientific">Brevibacterium yomogidense</name>
    <dbReference type="NCBI Taxonomy" id="946573"/>
    <lineage>
        <taxon>Bacteria</taxon>
        <taxon>Bacillati</taxon>
        <taxon>Actinomycetota</taxon>
        <taxon>Actinomycetes</taxon>
        <taxon>Micrococcales</taxon>
        <taxon>Brevibacteriaceae</taxon>
        <taxon>Brevibacterium</taxon>
    </lineage>
</organism>
<gene>
    <name evidence="6" type="ORF">FM105_10525</name>
</gene>
<dbReference type="PROSITE" id="PS50893">
    <property type="entry name" value="ABC_TRANSPORTER_2"/>
    <property type="match status" value="1"/>
</dbReference>
<dbReference type="EMBL" id="FWFF01000017">
    <property type="protein sequence ID" value="SLM99195.1"/>
    <property type="molecule type" value="Genomic_DNA"/>
</dbReference>
<dbReference type="SUPFAM" id="SSF52540">
    <property type="entry name" value="P-loop containing nucleoside triphosphate hydrolases"/>
    <property type="match status" value="1"/>
</dbReference>